<evidence type="ECO:0008006" key="3">
    <source>
        <dbReference type="Google" id="ProtNLM"/>
    </source>
</evidence>
<name>A0ABN9PQJ9_9DINO</name>
<organism evidence="1 2">
    <name type="scientific">Prorocentrum cordatum</name>
    <dbReference type="NCBI Taxonomy" id="2364126"/>
    <lineage>
        <taxon>Eukaryota</taxon>
        <taxon>Sar</taxon>
        <taxon>Alveolata</taxon>
        <taxon>Dinophyceae</taxon>
        <taxon>Prorocentrales</taxon>
        <taxon>Prorocentraceae</taxon>
        <taxon>Prorocentrum</taxon>
    </lineage>
</organism>
<gene>
    <name evidence="1" type="ORF">PCOR1329_LOCUS5085</name>
</gene>
<reference evidence="1" key="1">
    <citation type="submission" date="2023-10" db="EMBL/GenBank/DDBJ databases">
        <authorList>
            <person name="Chen Y."/>
            <person name="Shah S."/>
            <person name="Dougan E. K."/>
            <person name="Thang M."/>
            <person name="Chan C."/>
        </authorList>
    </citation>
    <scope>NUCLEOTIDE SEQUENCE [LARGE SCALE GENOMIC DNA]</scope>
</reference>
<dbReference type="EMBL" id="CAUYUJ010001334">
    <property type="protein sequence ID" value="CAK0795403.1"/>
    <property type="molecule type" value="Genomic_DNA"/>
</dbReference>
<evidence type="ECO:0000313" key="1">
    <source>
        <dbReference type="EMBL" id="CAK0795403.1"/>
    </source>
</evidence>
<dbReference type="Gene3D" id="3.40.50.11350">
    <property type="match status" value="1"/>
</dbReference>
<sequence>MGNVEETVYVASDELDPEWWSQLRSALKAAGHGVGGGEKFSGLVEMIICTAARSFWGSRQSTFTAGIQSLRKTLRESSGPWSVSEEEFGVTNKFAFLQFPTRAKPGVATRRWSIEAPSTDKFMDSCMAQLGVVRTNQYRLLSETACGEHPAPCGSADVAFHPFKSIQSYFSCWGFADKYGHGPADPRGSWEDGDGRMGVYYLSRDQELKG</sequence>
<proteinExistence type="predicted"/>
<dbReference type="Proteomes" id="UP001189429">
    <property type="component" value="Unassembled WGS sequence"/>
</dbReference>
<protein>
    <recommendedName>
        <fullName evidence="3">Poly(ADP-ribose) glycohydrolase</fullName>
    </recommendedName>
</protein>
<accession>A0ABN9PQJ9</accession>
<comment type="caution">
    <text evidence="1">The sequence shown here is derived from an EMBL/GenBank/DDBJ whole genome shotgun (WGS) entry which is preliminary data.</text>
</comment>
<keyword evidence="2" id="KW-1185">Reference proteome</keyword>
<evidence type="ECO:0000313" key="2">
    <source>
        <dbReference type="Proteomes" id="UP001189429"/>
    </source>
</evidence>